<evidence type="ECO:0000313" key="1">
    <source>
        <dbReference type="EMBL" id="KUI66546.1"/>
    </source>
</evidence>
<proteinExistence type="predicted"/>
<accession>A0A194VQT4</accession>
<keyword evidence="2" id="KW-1185">Reference proteome</keyword>
<dbReference type="Gene3D" id="3.40.50.720">
    <property type="entry name" value="NAD(P)-binding Rossmann-like Domain"/>
    <property type="match status" value="1"/>
</dbReference>
<dbReference type="Gene3D" id="3.90.180.10">
    <property type="entry name" value="Medium-chain alcohol dehydrogenases, catalytic domain"/>
    <property type="match status" value="1"/>
</dbReference>
<sequence length="84" mass="9370">MGYECIGLDVDLGPTVYSRKANPRLFEITAEWAKEMQWALDRGLVKPHPIREVTGGWNGIIDGLIALQKGEVKGEKLVVRIPQP</sequence>
<dbReference type="SMR" id="A0A194VQT4"/>
<dbReference type="EMBL" id="CM003099">
    <property type="protein sequence ID" value="KUI66546.1"/>
    <property type="molecule type" value="Genomic_DNA"/>
</dbReference>
<gene>
    <name evidence="1" type="ORF">VM1G_11448</name>
</gene>
<name>A0A194VQT4_CYTMA</name>
<dbReference type="OrthoDB" id="48317at2759"/>
<dbReference type="AlphaFoldDB" id="A0A194VQT4"/>
<reference evidence="1" key="1">
    <citation type="submission" date="2014-12" db="EMBL/GenBank/DDBJ databases">
        <title>Genome Sequence of Valsa Canker Pathogens Uncovers a Specific Adaption of Colonization on Woody Bark.</title>
        <authorList>
            <person name="Yin Z."/>
            <person name="Liu H."/>
            <person name="Gao X."/>
            <person name="Li Z."/>
            <person name="Song N."/>
            <person name="Ke X."/>
            <person name="Dai Q."/>
            <person name="Wu Y."/>
            <person name="Sun Y."/>
            <person name="Xu J.-R."/>
            <person name="Kang Z.K."/>
            <person name="Wang L."/>
            <person name="Huang L."/>
        </authorList>
    </citation>
    <scope>NUCLEOTIDE SEQUENCE [LARGE SCALE GENOMIC DNA]</scope>
    <source>
        <strain evidence="1">03-8</strain>
    </source>
</reference>
<protein>
    <submittedName>
        <fullName evidence="1">Enoyl reductase LovC</fullName>
    </submittedName>
</protein>
<dbReference type="Proteomes" id="UP000078559">
    <property type="component" value="Chromosome 2"/>
</dbReference>
<organism evidence="1 2">
    <name type="scientific">Cytospora mali</name>
    <name type="common">Apple Valsa canker fungus</name>
    <name type="synonym">Valsa mali</name>
    <dbReference type="NCBI Taxonomy" id="578113"/>
    <lineage>
        <taxon>Eukaryota</taxon>
        <taxon>Fungi</taxon>
        <taxon>Dikarya</taxon>
        <taxon>Ascomycota</taxon>
        <taxon>Pezizomycotina</taxon>
        <taxon>Sordariomycetes</taxon>
        <taxon>Sordariomycetidae</taxon>
        <taxon>Diaporthales</taxon>
        <taxon>Cytosporaceae</taxon>
        <taxon>Cytospora</taxon>
    </lineage>
</organism>
<evidence type="ECO:0000313" key="2">
    <source>
        <dbReference type="Proteomes" id="UP000078559"/>
    </source>
</evidence>